<sequence length="675" mass="70691">MKINKKYITPLLIAGTILTLTVVGEKADAAVLTGNVDASGAVTGTAGATYYSTNNWKDMLDTYQSVTPTAASNHTIYFDVVGDVAGNTSIGGSGYSSTTNTNSGVSIVEGKSLSINGNGHMLYLDTDTNYTTAGSGSGAGGGTIRGPFRVPNAGVSNSTTLAVKNASITNNITGGIFQSAGTGGSAPTFVYEDVTVTNGAPRAGAQPIRNDNGKILFYGTNTFNIQQDNNMTSVGLTGADNQGEWIQGGKWVEVVTGTTTLNQNWGYDQPYYTYYNNSHTMKVDDSAQLVWNLNDTYCMYYDDGNSGPMVWDIGNNAAFDIKGTAATAARYSGGWFFAVANNSWTVNIGNNGRLAVTTGGGRINVNGFTGTGVVKWNVGQNATLLLNNLKTSGSLVYGNPGAGSGITLDDPKVVTLNTLGGSVFDPTVNSSNNFPITIAGNGLRTHTSTTAAVFDANLPDLVTPNQNNLSTGDIWYRQNTGTITGLGANASSALVPNNYSSADLTGMKTAKYISWYQPIGFWMDAAKSSMARSFNISLNPNDSNGTPADSSWSNLINGNETQTLVVGDDRGQAPNFNLSVTMMQNNFADNIDYYWSNPANPADNKNLGTGLAVSIASVTSDTSLPSFISMANAGQNYTLTAPQTSGIKIKAKNTLLTQTGTPSGIFKYTIADGPA</sequence>
<dbReference type="OrthoDB" id="2240525at2"/>
<dbReference type="AlphaFoldDB" id="A0A1I4F682"/>
<organism evidence="1 2">
    <name type="scientific">Lactococcus garvieae</name>
    <dbReference type="NCBI Taxonomy" id="1363"/>
    <lineage>
        <taxon>Bacteria</taxon>
        <taxon>Bacillati</taxon>
        <taxon>Bacillota</taxon>
        <taxon>Bacilli</taxon>
        <taxon>Lactobacillales</taxon>
        <taxon>Streptococcaceae</taxon>
        <taxon>Lactococcus</taxon>
    </lineage>
</organism>
<reference evidence="1 2" key="1">
    <citation type="submission" date="2016-10" db="EMBL/GenBank/DDBJ databases">
        <authorList>
            <person name="de Groot N.N."/>
        </authorList>
    </citation>
    <scope>NUCLEOTIDE SEQUENCE [LARGE SCALE GENOMIC DNA]</scope>
    <source>
        <strain evidence="1 2">M79</strain>
    </source>
</reference>
<evidence type="ECO:0000313" key="2">
    <source>
        <dbReference type="Proteomes" id="UP000181969"/>
    </source>
</evidence>
<dbReference type="EMBL" id="FOTJ01000001">
    <property type="protein sequence ID" value="SFL13468.1"/>
    <property type="molecule type" value="Genomic_DNA"/>
</dbReference>
<name>A0A1I4F682_9LACT</name>
<dbReference type="RefSeq" id="WP_074750269.1">
    <property type="nucleotide sequence ID" value="NZ_FOTJ01000001.1"/>
</dbReference>
<protein>
    <recommendedName>
        <fullName evidence="3">RTX toxin</fullName>
    </recommendedName>
</protein>
<proteinExistence type="predicted"/>
<accession>A0A1I4F682</accession>
<gene>
    <name evidence="1" type="ORF">SAMN05216438_101457</name>
</gene>
<evidence type="ECO:0008006" key="3">
    <source>
        <dbReference type="Google" id="ProtNLM"/>
    </source>
</evidence>
<dbReference type="Proteomes" id="UP000181969">
    <property type="component" value="Unassembled WGS sequence"/>
</dbReference>
<evidence type="ECO:0000313" key="1">
    <source>
        <dbReference type="EMBL" id="SFL13468.1"/>
    </source>
</evidence>